<name>K9G919_PEND1</name>
<dbReference type="VEuPathDB" id="FungiDB:PDIP_29560"/>
<protein>
    <submittedName>
        <fullName evidence="2">Uncharacterized protein</fullName>
    </submittedName>
</protein>
<dbReference type="HOGENOM" id="CLU_3384958_0_0_1"/>
<dbReference type="AlphaFoldDB" id="K9G919"/>
<comment type="caution">
    <text evidence="2">The sequence shown here is derived from an EMBL/GenBank/DDBJ whole genome shotgun (WGS) entry which is preliminary data.</text>
</comment>
<evidence type="ECO:0000256" key="1">
    <source>
        <dbReference type="SAM" id="MobiDB-lite"/>
    </source>
</evidence>
<evidence type="ECO:0000313" key="3">
    <source>
        <dbReference type="Proteomes" id="UP000009886"/>
    </source>
</evidence>
<accession>K9G919</accession>
<gene>
    <name evidence="2" type="ORF">PDIP_29560</name>
</gene>
<sequence>MSDETRGEMGHIVLLFTPPPPPTDSGPLTVDSI</sequence>
<dbReference type="KEGG" id="pdp:PDIP_29560"/>
<proteinExistence type="predicted"/>
<dbReference type="Proteomes" id="UP000009886">
    <property type="component" value="Unassembled WGS sequence"/>
</dbReference>
<organism evidence="2 3">
    <name type="scientific">Penicillium digitatum (strain Pd1 / CECT 20795)</name>
    <name type="common">Green mold</name>
    <dbReference type="NCBI Taxonomy" id="1170230"/>
    <lineage>
        <taxon>Eukaryota</taxon>
        <taxon>Fungi</taxon>
        <taxon>Dikarya</taxon>
        <taxon>Ascomycota</taxon>
        <taxon>Pezizomycotina</taxon>
        <taxon>Eurotiomycetes</taxon>
        <taxon>Eurotiomycetidae</taxon>
        <taxon>Eurotiales</taxon>
        <taxon>Aspergillaceae</taxon>
        <taxon>Penicillium</taxon>
    </lineage>
</organism>
<feature type="region of interest" description="Disordered" evidence="1">
    <location>
        <begin position="1"/>
        <end position="33"/>
    </location>
</feature>
<dbReference type="EMBL" id="AKCU01000196">
    <property type="protein sequence ID" value="EKV17824.1"/>
    <property type="molecule type" value="Genomic_DNA"/>
</dbReference>
<reference evidence="3" key="1">
    <citation type="journal article" date="2012" name="BMC Genomics">
        <title>Genome sequence of the necrotrophic fungus Penicillium digitatum, the main postharvest pathogen of citrus.</title>
        <authorList>
            <person name="Marcet-Houben M."/>
            <person name="Ballester A.-R."/>
            <person name="de la Fuente B."/>
            <person name="Harries E."/>
            <person name="Marcos J.F."/>
            <person name="Gonzalez-Candelas L."/>
            <person name="Gabaldon T."/>
        </authorList>
    </citation>
    <scope>NUCLEOTIDE SEQUENCE [LARGE SCALE GENOMIC DNA]</scope>
    <source>
        <strain evidence="3">Pd1 / CECT 20795</strain>
    </source>
</reference>
<evidence type="ECO:0000313" key="2">
    <source>
        <dbReference type="EMBL" id="EKV17824.1"/>
    </source>
</evidence>